<dbReference type="EMBL" id="JXTB01000052">
    <property type="protein sequence ID" value="PON70099.1"/>
    <property type="molecule type" value="Genomic_DNA"/>
</dbReference>
<evidence type="ECO:0000313" key="2">
    <source>
        <dbReference type="Proteomes" id="UP000237105"/>
    </source>
</evidence>
<reference evidence="2" key="1">
    <citation type="submission" date="2016-06" db="EMBL/GenBank/DDBJ databases">
        <title>Parallel loss of symbiosis genes in relatives of nitrogen-fixing non-legume Parasponia.</title>
        <authorList>
            <person name="Van Velzen R."/>
            <person name="Holmer R."/>
            <person name="Bu F."/>
            <person name="Rutten L."/>
            <person name="Van Zeijl A."/>
            <person name="Liu W."/>
            <person name="Santuari L."/>
            <person name="Cao Q."/>
            <person name="Sharma T."/>
            <person name="Shen D."/>
            <person name="Roswanjaya Y."/>
            <person name="Wardhani T."/>
            <person name="Kalhor M.S."/>
            <person name="Jansen J."/>
            <person name="Van den Hoogen J."/>
            <person name="Gungor B."/>
            <person name="Hartog M."/>
            <person name="Hontelez J."/>
            <person name="Verver J."/>
            <person name="Yang W.-C."/>
            <person name="Schijlen E."/>
            <person name="Repin R."/>
            <person name="Schilthuizen M."/>
            <person name="Schranz E."/>
            <person name="Heidstra R."/>
            <person name="Miyata K."/>
            <person name="Fedorova E."/>
            <person name="Kohlen W."/>
            <person name="Bisseling T."/>
            <person name="Smit S."/>
            <person name="Geurts R."/>
        </authorList>
    </citation>
    <scope>NUCLEOTIDE SEQUENCE [LARGE SCALE GENOMIC DNA]</scope>
    <source>
        <strain evidence="2">cv. WU1-14</strain>
    </source>
</reference>
<evidence type="ECO:0000313" key="1">
    <source>
        <dbReference type="EMBL" id="PON70099.1"/>
    </source>
</evidence>
<gene>
    <name evidence="1" type="ORF">PanWU01x14_082740</name>
</gene>
<accession>A0A2P5D9Z4</accession>
<keyword evidence="2" id="KW-1185">Reference proteome</keyword>
<dbReference type="Proteomes" id="UP000237105">
    <property type="component" value="Unassembled WGS sequence"/>
</dbReference>
<protein>
    <submittedName>
        <fullName evidence="1">Uncharacterized protein</fullName>
    </submittedName>
</protein>
<sequence length="157" mass="17611">MGHEIAQKGVIWQVVKIVLFGTAMCKGRWQDGEKNIESLVEGSVGESSLQGDRGFQADEFQEVEEEIEVYGVNSIKKLQTIKDKEYDDRHSGTRRVDQSNVMENFYSENLATIRNDTSSAVQRVARADMSTNLSLHNDGDNSCWLGFSPAVHVSLNR</sequence>
<comment type="caution">
    <text evidence="1">The sequence shown here is derived from an EMBL/GenBank/DDBJ whole genome shotgun (WGS) entry which is preliminary data.</text>
</comment>
<name>A0A2P5D9Z4_PARAD</name>
<dbReference type="AlphaFoldDB" id="A0A2P5D9Z4"/>
<organism evidence="1 2">
    <name type="scientific">Parasponia andersonii</name>
    <name type="common">Sponia andersonii</name>
    <dbReference type="NCBI Taxonomy" id="3476"/>
    <lineage>
        <taxon>Eukaryota</taxon>
        <taxon>Viridiplantae</taxon>
        <taxon>Streptophyta</taxon>
        <taxon>Embryophyta</taxon>
        <taxon>Tracheophyta</taxon>
        <taxon>Spermatophyta</taxon>
        <taxon>Magnoliopsida</taxon>
        <taxon>eudicotyledons</taxon>
        <taxon>Gunneridae</taxon>
        <taxon>Pentapetalae</taxon>
        <taxon>rosids</taxon>
        <taxon>fabids</taxon>
        <taxon>Rosales</taxon>
        <taxon>Cannabaceae</taxon>
        <taxon>Parasponia</taxon>
    </lineage>
</organism>
<proteinExistence type="predicted"/>